<sequence length="536" mass="62262">MNSTTLRIQTEDFSVDEILNYYPVGDPPRRFFGLFDTELDNVRSRMRIGESYVKAVIVEGFYGMGKTLLVRRALLYAFRNHPDVMPIYIPFRKLALTREEELLNLAKSLNVKISGRNILPYALLKWFELHKEFLGSYGWSEGKTVTEVLKSREEVLKTIIQTAPTTFKNLIKTVNDLGFVPVVVLDEFEAFLLRGTRRYVLTAFEDAPSVMVDDVIVRLYEWFANPPNIYGVLVILTAIKMDESWVKETLKELATYPEDGTLITLLHHLRVEEKDYRRVTEGRTIDERLREAEILSKSYAGRFVLSDPAVRQRIMNYAVELKYKAGDYKELAKQVSIEPVVEEIFNYFEVMSLSMRTYVNILNQLRSAGVKRFDYEALSKVFSSGIDKCYELDTKLKNEKRIPSHAKWLKRTCGLLEHGLIALPVDVLPRPTIPPGDELKNFYDVVVKSLCTIFEIHPNKCQPWNPDAINKIRERLNSIRLQWQVVKMITTRKGSSIYVVDEAFIRWLLKDPYDLIGNEINIEEYVIQNIKKEKKE</sequence>
<dbReference type="BioCyc" id="IAGG583356:GHAH-702-MONOMER"/>
<dbReference type="Proteomes" id="UP000001304">
    <property type="component" value="Chromosome"/>
</dbReference>
<dbReference type="EMBL" id="CP002098">
    <property type="protein sequence ID" value="ADM27536.1"/>
    <property type="molecule type" value="Genomic_DNA"/>
</dbReference>
<protein>
    <submittedName>
        <fullName evidence="1">Uncharacterized protein</fullName>
    </submittedName>
</protein>
<dbReference type="HOGENOM" id="CLU_507742_0_0_2"/>
<dbReference type="InterPro" id="IPR027417">
    <property type="entry name" value="P-loop_NTPase"/>
</dbReference>
<dbReference type="KEGG" id="iag:Igag_0706"/>
<proteinExistence type="predicted"/>
<organism evidence="1 2">
    <name type="scientific">Ignisphaera aggregans (strain DSM 17230 / JCM 13409 / AQ1.S1)</name>
    <dbReference type="NCBI Taxonomy" id="583356"/>
    <lineage>
        <taxon>Archaea</taxon>
        <taxon>Thermoproteota</taxon>
        <taxon>Thermoprotei</taxon>
        <taxon>Desulfurococcales</taxon>
        <taxon>Desulfurococcaceae</taxon>
        <taxon>Ignisphaera</taxon>
    </lineage>
</organism>
<accession>E0SSY6</accession>
<dbReference type="Gene3D" id="3.40.50.300">
    <property type="entry name" value="P-loop containing nucleotide triphosphate hydrolases"/>
    <property type="match status" value="1"/>
</dbReference>
<evidence type="ECO:0000313" key="1">
    <source>
        <dbReference type="EMBL" id="ADM27536.1"/>
    </source>
</evidence>
<name>E0SSY6_IGNAA</name>
<evidence type="ECO:0000313" key="2">
    <source>
        <dbReference type="Proteomes" id="UP000001304"/>
    </source>
</evidence>
<keyword evidence="2" id="KW-1185">Reference proteome</keyword>
<dbReference type="STRING" id="583356.Igag_0706"/>
<gene>
    <name evidence="1" type="ordered locus">Igag_0706</name>
</gene>
<reference evidence="1 2" key="1">
    <citation type="journal article" date="2010" name="Stand. Genomic Sci.">
        <title>Complete genome sequence of Ignisphaera aggregans type strain (AQ1.S1).</title>
        <authorList>
            <person name="Goker M."/>
            <person name="Held B."/>
            <person name="Lapidus A."/>
            <person name="Nolan M."/>
            <person name="Spring S."/>
            <person name="Yasawong M."/>
            <person name="Lucas S."/>
            <person name="Glavina Del Rio T."/>
            <person name="Tice H."/>
            <person name="Cheng J.F."/>
            <person name="Goodwin L."/>
            <person name="Tapia R."/>
            <person name="Pitluck S."/>
            <person name="Liolios K."/>
            <person name="Ivanova N."/>
            <person name="Mavromatis K."/>
            <person name="Mikhailova N."/>
            <person name="Pati A."/>
            <person name="Chen A."/>
            <person name="Palaniappan K."/>
            <person name="Brambilla E."/>
            <person name="Land M."/>
            <person name="Hauser L."/>
            <person name="Chang Y.J."/>
            <person name="Jeffries C.D."/>
            <person name="Brettin T."/>
            <person name="Detter J.C."/>
            <person name="Han C."/>
            <person name="Rohde M."/>
            <person name="Sikorski J."/>
            <person name="Woyke T."/>
            <person name="Bristow J."/>
            <person name="Eisen J.A."/>
            <person name="Markowitz V."/>
            <person name="Hugenholtz P."/>
            <person name="Kyrpides N.C."/>
            <person name="Klenk H.P."/>
        </authorList>
    </citation>
    <scope>NUCLEOTIDE SEQUENCE [LARGE SCALE GENOMIC DNA]</scope>
    <source>
        <strain evidence="2">DSM 17230 / JCM 13409 / AQ1.S1</strain>
    </source>
</reference>
<dbReference type="AlphaFoldDB" id="E0SSY6"/>
<dbReference type="SUPFAM" id="SSF52540">
    <property type="entry name" value="P-loop containing nucleoside triphosphate hydrolases"/>
    <property type="match status" value="1"/>
</dbReference>